<evidence type="ECO:0008006" key="2">
    <source>
        <dbReference type="Google" id="ProtNLM"/>
    </source>
</evidence>
<protein>
    <recommendedName>
        <fullName evidence="2">Lipoprotein</fullName>
    </recommendedName>
</protein>
<name>A0A1K0IQL3_CUPNE</name>
<accession>A0A1K0IQL3</accession>
<gene>
    <name evidence="1" type="ORF">CNECB9_2260037</name>
</gene>
<proteinExistence type="predicted"/>
<organism evidence="1">
    <name type="scientific">Cupriavidus necator</name>
    <name type="common">Alcaligenes eutrophus</name>
    <name type="synonym">Ralstonia eutropha</name>
    <dbReference type="NCBI Taxonomy" id="106590"/>
    <lineage>
        <taxon>Bacteria</taxon>
        <taxon>Pseudomonadati</taxon>
        <taxon>Pseudomonadota</taxon>
        <taxon>Betaproteobacteria</taxon>
        <taxon>Burkholderiales</taxon>
        <taxon>Burkholderiaceae</taxon>
        <taxon>Cupriavidus</taxon>
    </lineage>
</organism>
<dbReference type="EMBL" id="FMSH01000142">
    <property type="protein sequence ID" value="SCU75147.1"/>
    <property type="molecule type" value="Genomic_DNA"/>
</dbReference>
<dbReference type="AlphaFoldDB" id="A0A1K0IQL3"/>
<reference evidence="1" key="1">
    <citation type="submission" date="2016-09" db="EMBL/GenBank/DDBJ databases">
        <authorList>
            <person name="Capua I."/>
            <person name="De Benedictis P."/>
            <person name="Joannis T."/>
            <person name="Lombin L.H."/>
            <person name="Cattoli G."/>
        </authorList>
    </citation>
    <scope>NUCLEOTIDE SEQUENCE</scope>
    <source>
        <strain evidence="1">B9</strain>
    </source>
</reference>
<dbReference type="PROSITE" id="PS51257">
    <property type="entry name" value="PROKAR_LIPOPROTEIN"/>
    <property type="match status" value="1"/>
</dbReference>
<evidence type="ECO:0000313" key="1">
    <source>
        <dbReference type="EMBL" id="SCU75147.1"/>
    </source>
</evidence>
<sequence length="520" mass="57262">MNTTDRRSLPINRLAIAMAGVATAVVLSACSSGKPMSNYHRDPSPYPLAARTLASGPNAPAAYVLGVQWMNPLMWKDYPTHWNLLWAQGLADRNSSDTDSPHLKLGDAPGLLVRGVNPVWKGDNPNPVYWKALDALIREPLYPLGYHTAVNANYFYSIRNGTRRPDFADIRVFAGMPQAWINTPTYIKESNRYLNGRDELAQHIRLGMPAPSILAENEEHAEARMNDLFVKIYDDRGSPVRGLSHDSDMVIGLPTFTLDAARRLFFMEIYSAAEAMSLKIFPEPKLANVTVMAGEETVGFYDLQAAIAYLNANPKKTVWVYTMDAPNYPKGEQTNENSVLLILGHPSADWGYAPLAALYTPQQHEGGIGARAATPGGAWQGLLQAVQVQAPQAFPVDRVYHDIDRRAPNVTTALAPLRAAVHQQWPDLDQLKDFHSVSEHMVGPARAASAGLNIAYAVAYADQTGHSAVVTSVADPNDAWTVLVAPPAGWTKREPPKEWPRARGRTTAYYPWFGKQTDGR</sequence>